<feature type="region of interest" description="Disordered" evidence="6">
    <location>
        <begin position="185"/>
        <end position="235"/>
    </location>
</feature>
<dbReference type="EMBL" id="JAOPGA020000496">
    <property type="protein sequence ID" value="KAL0479051.1"/>
    <property type="molecule type" value="Genomic_DNA"/>
</dbReference>
<dbReference type="SMART" id="SM01031">
    <property type="entry name" value="BHD_2"/>
    <property type="match status" value="1"/>
</dbReference>
<dbReference type="AlphaFoldDB" id="A0AAW2YNI5"/>
<feature type="region of interest" description="Disordered" evidence="6">
    <location>
        <begin position="90"/>
        <end position="170"/>
    </location>
</feature>
<dbReference type="PANTHER" id="PTHR12135">
    <property type="entry name" value="DNA REPAIR PROTEIN XP-C / RAD4"/>
    <property type="match status" value="1"/>
</dbReference>
<dbReference type="InterPro" id="IPR042488">
    <property type="entry name" value="Rad4_BHD3_sf"/>
</dbReference>
<feature type="region of interest" description="Disordered" evidence="6">
    <location>
        <begin position="495"/>
        <end position="529"/>
    </location>
</feature>
<keyword evidence="11" id="KW-1185">Reference proteome</keyword>
<dbReference type="Pfam" id="PF10403">
    <property type="entry name" value="BHD_1"/>
    <property type="match status" value="1"/>
</dbReference>
<evidence type="ECO:0000256" key="1">
    <source>
        <dbReference type="ARBA" id="ARBA00004123"/>
    </source>
</evidence>
<evidence type="ECO:0000256" key="6">
    <source>
        <dbReference type="SAM" id="MobiDB-lite"/>
    </source>
</evidence>
<dbReference type="Gene3D" id="2.20.20.110">
    <property type="entry name" value="Rad4, beta-hairpin domain BHD1"/>
    <property type="match status" value="1"/>
</dbReference>
<dbReference type="FunFam" id="3.30.70.2460:FF:000001">
    <property type="entry name" value="DNA repair protein Rad4 family"/>
    <property type="match status" value="1"/>
</dbReference>
<reference evidence="10 11" key="1">
    <citation type="submission" date="2024-03" db="EMBL/GenBank/DDBJ databases">
        <title>The Acrasis kona genome and developmental transcriptomes reveal deep origins of eukaryotic multicellular pathways.</title>
        <authorList>
            <person name="Sheikh S."/>
            <person name="Fu C.-J."/>
            <person name="Brown M.W."/>
            <person name="Baldauf S.L."/>
        </authorList>
    </citation>
    <scope>NUCLEOTIDE SEQUENCE [LARGE SCALE GENOMIC DNA]</scope>
    <source>
        <strain evidence="10 11">ATCC MYA-3509</strain>
    </source>
</reference>
<feature type="compositionally biased region" description="Basic and acidic residues" evidence="6">
    <location>
        <begin position="871"/>
        <end position="891"/>
    </location>
</feature>
<feature type="compositionally biased region" description="Basic and acidic residues" evidence="6">
    <location>
        <begin position="14"/>
        <end position="47"/>
    </location>
</feature>
<dbReference type="InterPro" id="IPR036985">
    <property type="entry name" value="Transglutaminase-like_sf"/>
</dbReference>
<sequence length="986" mass="114334">MPSTRSSTKKRKSDTKNEPPKKIKMVREEAPEEEKVEKEETETDRVLRSISYTEHVEKEDEVSVRDLTKASSANLTDLFSRNTKRMERITQAEDLNKYKRSRANQIKEVEKPKPKADEESTKPSNVDESDAIAEGQSSQTEAQPNDEEDWESHDTQTNQSLDESILSGDGQVTLDSQILASRLEELESQQESQKQEEKETVEITIKKGEVQEDEKDESTAKKRRTNPVKRKTKEDRSIEVLQHETSLLIFLSYHLKRCQLSDGKTLQSVMLSLVPDHLHFNQVIEIQDDDDDDDSVADSQSSQRSKSLEKRKDAINIKKLVDWFDSTFVKKEEKIKQVTKKKKKVVDDDIDVVDSKKQDQKNLPYTLTEENLIQCVQNSHLQEKESIIVCASMLKSLGYICRFVVIIDPDQQANQSSGTKSKKKPIKNNDKKFVHNELWLEIYSLNLDKWIQVRGEVDTGSFSKSTKTVTKNFLDDFKYTGGSAQNMINKFHYNKDTKLPPKESPKAKSSPSQSPPTKSTQKEHLSVIEEPEKNTTIENIIRRTCTLPTFVVGVTTHQHECIIQDLTALHYMDVINNSTIIGREQYAQAKDWFLHDVIESFNNRISFKAQINGFEPLPIMSQILKRERDIIDGINDMINREFPSKIDDYKKHPLYCIDKFIGKYEALYPEDVKPVGKIGEHDIYEKKYLKPLHTRDKWLKEGRKVAEHAIAYKSVKASHASTKENTDLFGEWQTLIYVAPTAVDGIVPKNERGQVDLWHERMLPKKTVHLNIRGIGKVAKKLNIDYAPAMTGFEIRGGRSVPTIEGVVVCEEFEQVLRDAAIESERIRLKKVRERIELRVVKNWRRLTLRLMAVKEVNEMYKHLLDKEVKDENKKKEDAEKKKRARKKEEIEEKEQEYEFEEEEEEKTVKRKQRRSVPDESEEEETPKRKIRKSISDESESDEEEDIKPKRKIRKSVSDESEESDQDANMVDRVLENGRKIQVEEL</sequence>
<dbReference type="GO" id="GO:0000111">
    <property type="term" value="C:nucleotide-excision repair factor 2 complex"/>
    <property type="evidence" value="ECO:0007669"/>
    <property type="project" value="TreeGrafter"/>
</dbReference>
<dbReference type="Gene3D" id="3.30.70.2460">
    <property type="entry name" value="Rad4, beta-hairpin domain BHD3"/>
    <property type="match status" value="1"/>
</dbReference>
<feature type="domain" description="Rad4 beta-hairpin" evidence="8">
    <location>
        <begin position="692"/>
        <end position="740"/>
    </location>
</feature>
<gene>
    <name evidence="10" type="ORF">AKO1_007894</name>
</gene>
<feature type="domain" description="Rad4 beta-hairpin" evidence="7">
    <location>
        <begin position="638"/>
        <end position="690"/>
    </location>
</feature>
<evidence type="ECO:0000259" key="9">
    <source>
        <dbReference type="SMART" id="SM01032"/>
    </source>
</evidence>
<comment type="caution">
    <text evidence="10">The sequence shown here is derived from an EMBL/GenBank/DDBJ whole genome shotgun (WGS) entry which is preliminary data.</text>
</comment>
<dbReference type="InterPro" id="IPR018327">
    <property type="entry name" value="BHD_2"/>
</dbReference>
<evidence type="ECO:0000256" key="4">
    <source>
        <dbReference type="ARBA" id="ARBA00023204"/>
    </source>
</evidence>
<dbReference type="InterPro" id="IPR018328">
    <property type="entry name" value="Rad4_beta-hairpin_dom3"/>
</dbReference>
<keyword evidence="5" id="KW-0539">Nucleus</keyword>
<keyword evidence="3" id="KW-0227">DNA damage</keyword>
<name>A0AAW2YNI5_9EUKA</name>
<dbReference type="SMART" id="SM01032">
    <property type="entry name" value="BHD_3"/>
    <property type="match status" value="1"/>
</dbReference>
<feature type="compositionally biased region" description="Basic and acidic residues" evidence="6">
    <location>
        <begin position="973"/>
        <end position="986"/>
    </location>
</feature>
<feature type="region of interest" description="Disordered" evidence="6">
    <location>
        <begin position="871"/>
        <end position="986"/>
    </location>
</feature>
<evidence type="ECO:0000256" key="3">
    <source>
        <dbReference type="ARBA" id="ARBA00022763"/>
    </source>
</evidence>
<dbReference type="Proteomes" id="UP001431209">
    <property type="component" value="Unassembled WGS sequence"/>
</dbReference>
<feature type="compositionally biased region" description="Basic residues" evidence="6">
    <location>
        <begin position="221"/>
        <end position="231"/>
    </location>
</feature>
<dbReference type="PANTHER" id="PTHR12135:SF0">
    <property type="entry name" value="DNA REPAIR PROTEIN COMPLEMENTING XP-C CELLS"/>
    <property type="match status" value="1"/>
</dbReference>
<dbReference type="GO" id="GO:0005737">
    <property type="term" value="C:cytoplasm"/>
    <property type="evidence" value="ECO:0007669"/>
    <property type="project" value="TreeGrafter"/>
</dbReference>
<feature type="compositionally biased region" description="Basic and acidic residues" evidence="6">
    <location>
        <begin position="193"/>
        <end position="210"/>
    </location>
</feature>
<comment type="similarity">
    <text evidence="2">Belongs to the XPC family.</text>
</comment>
<feature type="compositionally biased region" description="Basic and acidic residues" evidence="6">
    <location>
        <begin position="520"/>
        <end position="529"/>
    </location>
</feature>
<organism evidence="10 11">
    <name type="scientific">Acrasis kona</name>
    <dbReference type="NCBI Taxonomy" id="1008807"/>
    <lineage>
        <taxon>Eukaryota</taxon>
        <taxon>Discoba</taxon>
        <taxon>Heterolobosea</taxon>
        <taxon>Tetramitia</taxon>
        <taxon>Eutetramitia</taxon>
        <taxon>Acrasidae</taxon>
        <taxon>Acrasis</taxon>
    </lineage>
</organism>
<dbReference type="GO" id="GO:0003684">
    <property type="term" value="F:damaged DNA binding"/>
    <property type="evidence" value="ECO:0007669"/>
    <property type="project" value="InterPro"/>
</dbReference>
<feature type="compositionally biased region" description="Acidic residues" evidence="6">
    <location>
        <begin position="892"/>
        <end position="906"/>
    </location>
</feature>
<feature type="compositionally biased region" description="Acidic residues" evidence="6">
    <location>
        <begin position="937"/>
        <end position="946"/>
    </location>
</feature>
<feature type="region of interest" description="Disordered" evidence="6">
    <location>
        <begin position="1"/>
        <end position="48"/>
    </location>
</feature>
<dbReference type="GO" id="GO:0006298">
    <property type="term" value="P:mismatch repair"/>
    <property type="evidence" value="ECO:0007669"/>
    <property type="project" value="TreeGrafter"/>
</dbReference>
<dbReference type="InterPro" id="IPR004583">
    <property type="entry name" value="DNA_repair_Rad4"/>
</dbReference>
<feature type="compositionally biased region" description="Basic and acidic residues" evidence="6">
    <location>
        <begin position="495"/>
        <end position="506"/>
    </location>
</feature>
<dbReference type="GO" id="GO:0003697">
    <property type="term" value="F:single-stranded DNA binding"/>
    <property type="evidence" value="ECO:0007669"/>
    <property type="project" value="TreeGrafter"/>
</dbReference>
<dbReference type="GO" id="GO:0006289">
    <property type="term" value="P:nucleotide-excision repair"/>
    <property type="evidence" value="ECO:0007669"/>
    <property type="project" value="InterPro"/>
</dbReference>
<dbReference type="GO" id="GO:0071942">
    <property type="term" value="C:XPC complex"/>
    <property type="evidence" value="ECO:0007669"/>
    <property type="project" value="TreeGrafter"/>
</dbReference>
<proteinExistence type="inferred from homology"/>
<evidence type="ECO:0000259" key="7">
    <source>
        <dbReference type="SMART" id="SM01030"/>
    </source>
</evidence>
<keyword evidence="4" id="KW-0234">DNA repair</keyword>
<feature type="region of interest" description="Disordered" evidence="6">
    <location>
        <begin position="289"/>
        <end position="308"/>
    </location>
</feature>
<evidence type="ECO:0000313" key="10">
    <source>
        <dbReference type="EMBL" id="KAL0479051.1"/>
    </source>
</evidence>
<dbReference type="SMART" id="SM01030">
    <property type="entry name" value="BHD_1"/>
    <property type="match status" value="1"/>
</dbReference>
<dbReference type="InterPro" id="IPR018326">
    <property type="entry name" value="Rad4_beta-hairpin_dom1"/>
</dbReference>
<comment type="subcellular location">
    <subcellularLocation>
        <location evidence="1">Nucleus</location>
    </subcellularLocation>
</comment>
<protein>
    <submittedName>
        <fullName evidence="10">Uncharacterized protein</fullName>
    </submittedName>
</protein>
<accession>A0AAW2YNI5</accession>
<dbReference type="Pfam" id="PF10405">
    <property type="entry name" value="BHD_3"/>
    <property type="match status" value="1"/>
</dbReference>
<evidence type="ECO:0000259" key="8">
    <source>
        <dbReference type="SMART" id="SM01031"/>
    </source>
</evidence>
<dbReference type="Gene3D" id="3.90.260.10">
    <property type="entry name" value="Transglutaminase-like"/>
    <property type="match status" value="1"/>
</dbReference>
<feature type="domain" description="Rad4 beta-hairpin" evidence="9">
    <location>
        <begin position="747"/>
        <end position="821"/>
    </location>
</feature>
<feature type="compositionally biased region" description="Low complexity" evidence="6">
    <location>
        <begin position="507"/>
        <end position="519"/>
    </location>
</feature>
<evidence type="ECO:0000256" key="2">
    <source>
        <dbReference type="ARBA" id="ARBA00009525"/>
    </source>
</evidence>
<evidence type="ECO:0000256" key="5">
    <source>
        <dbReference type="ARBA" id="ARBA00023242"/>
    </source>
</evidence>
<evidence type="ECO:0000313" key="11">
    <source>
        <dbReference type="Proteomes" id="UP001431209"/>
    </source>
</evidence>
<feature type="compositionally biased region" description="Basic and acidic residues" evidence="6">
    <location>
        <begin position="105"/>
        <end position="121"/>
    </location>
</feature>